<dbReference type="InterPro" id="IPR018647">
    <property type="entry name" value="SLFN_3-like_DNA/RNA_helicase"/>
</dbReference>
<name>A0A2S2DX52_9BACT</name>
<evidence type="ECO:0000313" key="4">
    <source>
        <dbReference type="Proteomes" id="UP000245468"/>
    </source>
</evidence>
<dbReference type="InterPro" id="IPR000212">
    <property type="entry name" value="DNA_helicase_UvrD/REP"/>
</dbReference>
<dbReference type="SUPFAM" id="SSF52540">
    <property type="entry name" value="P-loop containing nucleoside triphosphate hydrolases"/>
    <property type="match status" value="1"/>
</dbReference>
<dbReference type="PANTHER" id="PTHR11070:SF2">
    <property type="entry name" value="ATP-DEPENDENT DNA HELICASE SRS2"/>
    <property type="match status" value="1"/>
</dbReference>
<dbReference type="AlphaFoldDB" id="A0A2S2DX52"/>
<dbReference type="RefSeq" id="WP_109323287.1">
    <property type="nucleotide sequence ID" value="NZ_CP029346.1"/>
</dbReference>
<keyword evidence="4" id="KW-1185">Reference proteome</keyword>
<dbReference type="GO" id="GO:0000725">
    <property type="term" value="P:recombinational repair"/>
    <property type="evidence" value="ECO:0007669"/>
    <property type="project" value="TreeGrafter"/>
</dbReference>
<dbReference type="KEGG" id="psez:HME7025_01758"/>
<dbReference type="Proteomes" id="UP000245468">
    <property type="component" value="Chromosome"/>
</dbReference>
<accession>A0A2S2DX52</accession>
<protein>
    <recommendedName>
        <fullName evidence="1">DNA 3'-5' helicase II</fullName>
    </recommendedName>
</protein>
<reference evidence="4" key="1">
    <citation type="submission" date="2018-05" db="EMBL/GenBank/DDBJ databases">
        <title>Pseudarcicella sp. HME7025 Genome sequencing and assembly.</title>
        <authorList>
            <person name="Kim H."/>
            <person name="Kang H."/>
            <person name="Joh K."/>
        </authorList>
    </citation>
    <scope>NUCLEOTIDE SEQUENCE [LARGE SCALE GENOMIC DNA]</scope>
    <source>
        <strain evidence="4">HME7025</strain>
    </source>
</reference>
<feature type="domain" description="Schlafen group 3-like DNA/RNA helicase" evidence="2">
    <location>
        <begin position="27"/>
        <end position="392"/>
    </location>
</feature>
<evidence type="ECO:0000259" key="2">
    <source>
        <dbReference type="Pfam" id="PF09848"/>
    </source>
</evidence>
<proteinExistence type="predicted"/>
<evidence type="ECO:0000313" key="3">
    <source>
        <dbReference type="EMBL" id="AWL09610.1"/>
    </source>
</evidence>
<dbReference type="InterPro" id="IPR027417">
    <property type="entry name" value="P-loop_NTPase"/>
</dbReference>
<sequence>MPDFIFRLPLKLTDAQRLAIDDYDGSLVVTGGPGSGKTTVTIFRFLTPVKNNQNALLFTYNRTLLASIKGILRNKAEELFGDLDEQTIKLVIENKVSSFYKWYAQGGQWFDSSLDETQIEQRFRNTGRIYREIFFDEAQDLTPAVFAKAFMLAEKVTCGADNAQDLQSNFPPDEALSIILEKLRNQKHTDLQPLEQNFRNTKEIFEFARGFVPDDEIVQYIDTSDLQNGENPEILDNLSTDAQLSKIKEIIEANPASNIGILVNYGNQVVDIKNYLEKPENGYSCQPNSTDNRTFSYYYNGMPQAEEQIMFDRMKTPFICTYDSCKGLEFDIVIMPFFNDAERALAKPRKKKINNTWIEEKNADGSTKMWATRNHYYVGATRARTQLYLLCYQKPQLLIDLLEFISSNNQSQINLFDDDLPF</sequence>
<dbReference type="GO" id="GO:0043138">
    <property type="term" value="F:3'-5' DNA helicase activity"/>
    <property type="evidence" value="ECO:0007669"/>
    <property type="project" value="TreeGrafter"/>
</dbReference>
<dbReference type="Pfam" id="PF09848">
    <property type="entry name" value="SLFN-g3_helicase"/>
    <property type="match status" value="1"/>
</dbReference>
<gene>
    <name evidence="3" type="ORF">HME7025_01758</name>
</gene>
<dbReference type="PANTHER" id="PTHR11070">
    <property type="entry name" value="UVRD / RECB / PCRA DNA HELICASE FAMILY MEMBER"/>
    <property type="match status" value="1"/>
</dbReference>
<dbReference type="OrthoDB" id="9809039at2"/>
<dbReference type="EMBL" id="CP029346">
    <property type="protein sequence ID" value="AWL09610.1"/>
    <property type="molecule type" value="Genomic_DNA"/>
</dbReference>
<dbReference type="Gene3D" id="3.40.50.300">
    <property type="entry name" value="P-loop containing nucleotide triphosphate hydrolases"/>
    <property type="match status" value="2"/>
</dbReference>
<evidence type="ECO:0000256" key="1">
    <source>
        <dbReference type="ARBA" id="ARBA00034923"/>
    </source>
</evidence>
<dbReference type="GO" id="GO:0005524">
    <property type="term" value="F:ATP binding"/>
    <property type="evidence" value="ECO:0007669"/>
    <property type="project" value="InterPro"/>
</dbReference>
<dbReference type="GO" id="GO:0003677">
    <property type="term" value="F:DNA binding"/>
    <property type="evidence" value="ECO:0007669"/>
    <property type="project" value="InterPro"/>
</dbReference>
<organism evidence="3 4">
    <name type="scientific">Aquirufa nivalisilvae</name>
    <dbReference type="NCBI Taxonomy" id="2516557"/>
    <lineage>
        <taxon>Bacteria</taxon>
        <taxon>Pseudomonadati</taxon>
        <taxon>Bacteroidota</taxon>
        <taxon>Cytophagia</taxon>
        <taxon>Cytophagales</taxon>
        <taxon>Flectobacillaceae</taxon>
        <taxon>Aquirufa</taxon>
    </lineage>
</organism>